<name>A0A836AAM8_SHEEP</name>
<gene>
    <name evidence="2" type="ORF">JEQ12_017361</name>
</gene>
<comment type="caution">
    <text evidence="2">The sequence shown here is derived from an EMBL/GenBank/DDBJ whole genome shotgun (WGS) entry which is preliminary data.</text>
</comment>
<dbReference type="EMBL" id="JAEMGP010000006">
    <property type="protein sequence ID" value="KAG5207597.1"/>
    <property type="molecule type" value="Genomic_DNA"/>
</dbReference>
<feature type="compositionally biased region" description="Gly residues" evidence="1">
    <location>
        <begin position="36"/>
        <end position="46"/>
    </location>
</feature>
<dbReference type="Proteomes" id="UP000664991">
    <property type="component" value="Unassembled WGS sequence"/>
</dbReference>
<evidence type="ECO:0000313" key="3">
    <source>
        <dbReference type="Proteomes" id="UP000664991"/>
    </source>
</evidence>
<accession>A0A836AAM8</accession>
<feature type="compositionally biased region" description="Basic and acidic residues" evidence="1">
    <location>
        <begin position="70"/>
        <end position="79"/>
    </location>
</feature>
<proteinExistence type="predicted"/>
<feature type="region of interest" description="Disordered" evidence="1">
    <location>
        <begin position="1"/>
        <end position="102"/>
    </location>
</feature>
<evidence type="ECO:0000256" key="1">
    <source>
        <dbReference type="SAM" id="MobiDB-lite"/>
    </source>
</evidence>
<organism evidence="2 3">
    <name type="scientific">Ovis aries</name>
    <name type="common">Sheep</name>
    <dbReference type="NCBI Taxonomy" id="9940"/>
    <lineage>
        <taxon>Eukaryota</taxon>
        <taxon>Metazoa</taxon>
        <taxon>Chordata</taxon>
        <taxon>Craniata</taxon>
        <taxon>Vertebrata</taxon>
        <taxon>Euteleostomi</taxon>
        <taxon>Mammalia</taxon>
        <taxon>Eutheria</taxon>
        <taxon>Laurasiatheria</taxon>
        <taxon>Artiodactyla</taxon>
        <taxon>Ruminantia</taxon>
        <taxon>Pecora</taxon>
        <taxon>Bovidae</taxon>
        <taxon>Caprinae</taxon>
        <taxon>Ovis</taxon>
    </lineage>
</organism>
<evidence type="ECO:0000313" key="2">
    <source>
        <dbReference type="EMBL" id="KAG5207597.1"/>
    </source>
</evidence>
<sequence>MQSRQPGWGPPEPEKQPRTAAAAAARQSPQEKSGRGEGGPANGGGRNGRHSPAQTTTDGAGRMGARTKPRQKDRLELPERCGCSGSRCRRRSWPPASSPPLF</sequence>
<protein>
    <submittedName>
        <fullName evidence="2">Uncharacterized protein</fullName>
    </submittedName>
</protein>
<dbReference type="AlphaFoldDB" id="A0A836AAM8"/>
<reference evidence="2 3" key="1">
    <citation type="submission" date="2020-12" db="EMBL/GenBank/DDBJ databases">
        <title>De novo assembly of Tibetan sheep genome.</title>
        <authorList>
            <person name="Li X."/>
        </authorList>
    </citation>
    <scope>NUCLEOTIDE SEQUENCE [LARGE SCALE GENOMIC DNA]</scope>
    <source>
        <tissue evidence="2">Heart</tissue>
    </source>
</reference>